<gene>
    <name evidence="3" type="ORF">B0H16DRAFT_1324622</name>
</gene>
<keyword evidence="4" id="KW-1185">Reference proteome</keyword>
<dbReference type="AlphaFoldDB" id="A0AAD7N0C5"/>
<comment type="caution">
    <text evidence="3">The sequence shown here is derived from an EMBL/GenBank/DDBJ whole genome shotgun (WGS) entry which is preliminary data.</text>
</comment>
<evidence type="ECO:0000313" key="4">
    <source>
        <dbReference type="Proteomes" id="UP001215598"/>
    </source>
</evidence>
<evidence type="ECO:0000259" key="2">
    <source>
        <dbReference type="Pfam" id="PF12697"/>
    </source>
</evidence>
<proteinExistence type="predicted"/>
<dbReference type="Proteomes" id="UP001215598">
    <property type="component" value="Unassembled WGS sequence"/>
</dbReference>
<dbReference type="Gene3D" id="3.40.50.1820">
    <property type="entry name" value="alpha/beta hydrolase"/>
    <property type="match status" value="1"/>
</dbReference>
<dbReference type="InterPro" id="IPR000073">
    <property type="entry name" value="AB_hydrolase_1"/>
</dbReference>
<accession>A0AAD7N0C5</accession>
<protein>
    <recommendedName>
        <fullName evidence="2">AB hydrolase-1 domain-containing protein</fullName>
    </recommendedName>
</protein>
<reference evidence="3" key="1">
    <citation type="submission" date="2023-03" db="EMBL/GenBank/DDBJ databases">
        <title>Massive genome expansion in bonnet fungi (Mycena s.s.) driven by repeated elements and novel gene families across ecological guilds.</title>
        <authorList>
            <consortium name="Lawrence Berkeley National Laboratory"/>
            <person name="Harder C.B."/>
            <person name="Miyauchi S."/>
            <person name="Viragh M."/>
            <person name="Kuo A."/>
            <person name="Thoen E."/>
            <person name="Andreopoulos B."/>
            <person name="Lu D."/>
            <person name="Skrede I."/>
            <person name="Drula E."/>
            <person name="Henrissat B."/>
            <person name="Morin E."/>
            <person name="Kohler A."/>
            <person name="Barry K."/>
            <person name="LaButti K."/>
            <person name="Morin E."/>
            <person name="Salamov A."/>
            <person name="Lipzen A."/>
            <person name="Mereny Z."/>
            <person name="Hegedus B."/>
            <person name="Baldrian P."/>
            <person name="Stursova M."/>
            <person name="Weitz H."/>
            <person name="Taylor A."/>
            <person name="Grigoriev I.V."/>
            <person name="Nagy L.G."/>
            <person name="Martin F."/>
            <person name="Kauserud H."/>
        </authorList>
    </citation>
    <scope>NUCLEOTIDE SEQUENCE</scope>
    <source>
        <strain evidence="3">CBHHK182m</strain>
    </source>
</reference>
<feature type="chain" id="PRO_5041978102" description="AB hydrolase-1 domain-containing protein" evidence="1">
    <location>
        <begin position="22"/>
        <end position="366"/>
    </location>
</feature>
<organism evidence="3 4">
    <name type="scientific">Mycena metata</name>
    <dbReference type="NCBI Taxonomy" id="1033252"/>
    <lineage>
        <taxon>Eukaryota</taxon>
        <taxon>Fungi</taxon>
        <taxon>Dikarya</taxon>
        <taxon>Basidiomycota</taxon>
        <taxon>Agaricomycotina</taxon>
        <taxon>Agaricomycetes</taxon>
        <taxon>Agaricomycetidae</taxon>
        <taxon>Agaricales</taxon>
        <taxon>Marasmiineae</taxon>
        <taxon>Mycenaceae</taxon>
        <taxon>Mycena</taxon>
    </lineage>
</organism>
<dbReference type="SUPFAM" id="SSF53474">
    <property type="entry name" value="alpha/beta-Hydrolases"/>
    <property type="match status" value="1"/>
</dbReference>
<keyword evidence="1" id="KW-0732">Signal</keyword>
<name>A0AAD7N0C5_9AGAR</name>
<feature type="domain" description="AB hydrolase-1" evidence="2">
    <location>
        <begin position="88"/>
        <end position="345"/>
    </location>
</feature>
<dbReference type="Pfam" id="PF12697">
    <property type="entry name" value="Abhydrolase_6"/>
    <property type="match status" value="1"/>
</dbReference>
<evidence type="ECO:0000256" key="1">
    <source>
        <dbReference type="SAM" id="SignalP"/>
    </source>
</evidence>
<dbReference type="EMBL" id="JARKIB010000104">
    <property type="protein sequence ID" value="KAJ7740101.1"/>
    <property type="molecule type" value="Genomic_DNA"/>
</dbReference>
<feature type="signal peptide" evidence="1">
    <location>
        <begin position="1"/>
        <end position="21"/>
    </location>
</feature>
<sequence>MHLLFYVFSLLFHLSRTYVAAQGACACSSVTIPVHVNVLVPKDPTDEFAGLKSNASELRRVDATYDIYGIFCQPDTTVSSQNKDVVQLLVHGFSYTGEYWSPSVEEFRNYSYAAFSCGHGFSSLAVDVLGVGLSSRPVNASDVQYPTSSAALSQVARHLKTTSLLPGVPAFNKVIGIGHSAGSGLLDFGTIVEGPQSPFDGLILTASLGTNINTTTLPAFMSARDVDPLRWGSLDPAYVTVSNRSIFYPTDITTYSLRMVLLDEFTMDVATFMGACHPSPEQLVVIVQYTGPVAKVVGSEDQLFCTGTDRCGDVVALTAAERTLWPAARSFDLVVEEGSGHDMNLDFFAEGPFNTFVRFLEQFSVL</sequence>
<dbReference type="InterPro" id="IPR029058">
    <property type="entry name" value="AB_hydrolase_fold"/>
</dbReference>
<evidence type="ECO:0000313" key="3">
    <source>
        <dbReference type="EMBL" id="KAJ7740101.1"/>
    </source>
</evidence>